<feature type="compositionally biased region" description="Acidic residues" evidence="1">
    <location>
        <begin position="21"/>
        <end position="30"/>
    </location>
</feature>
<dbReference type="AlphaFoldDB" id="A0A3M7PRN6"/>
<dbReference type="EMBL" id="REGN01009175">
    <property type="protein sequence ID" value="RNA01776.1"/>
    <property type="molecule type" value="Genomic_DNA"/>
</dbReference>
<comment type="caution">
    <text evidence="2">The sequence shown here is derived from an EMBL/GenBank/DDBJ whole genome shotgun (WGS) entry which is preliminary data.</text>
</comment>
<sequence length="46" mass="5132">MEIELSHWMDLPPPLPHDHADDDEDDPLLDDIGDIEFVASGISNTC</sequence>
<evidence type="ECO:0000313" key="3">
    <source>
        <dbReference type="Proteomes" id="UP000276133"/>
    </source>
</evidence>
<proteinExistence type="predicted"/>
<accession>A0A3M7PRN6</accession>
<gene>
    <name evidence="2" type="ORF">BpHYR1_054021</name>
</gene>
<name>A0A3M7PRN6_BRAPC</name>
<evidence type="ECO:0000256" key="1">
    <source>
        <dbReference type="SAM" id="MobiDB-lite"/>
    </source>
</evidence>
<reference evidence="2 3" key="1">
    <citation type="journal article" date="2018" name="Sci. Rep.">
        <title>Genomic signatures of local adaptation to the degree of environmental predictability in rotifers.</title>
        <authorList>
            <person name="Franch-Gras L."/>
            <person name="Hahn C."/>
            <person name="Garcia-Roger E.M."/>
            <person name="Carmona M.J."/>
            <person name="Serra M."/>
            <person name="Gomez A."/>
        </authorList>
    </citation>
    <scope>NUCLEOTIDE SEQUENCE [LARGE SCALE GENOMIC DNA]</scope>
    <source>
        <strain evidence="2">HYR1</strain>
    </source>
</reference>
<evidence type="ECO:0000313" key="2">
    <source>
        <dbReference type="EMBL" id="RNA01776.1"/>
    </source>
</evidence>
<keyword evidence="3" id="KW-1185">Reference proteome</keyword>
<feature type="non-terminal residue" evidence="2">
    <location>
        <position position="46"/>
    </location>
</feature>
<feature type="region of interest" description="Disordered" evidence="1">
    <location>
        <begin position="1"/>
        <end position="30"/>
    </location>
</feature>
<dbReference type="Proteomes" id="UP000276133">
    <property type="component" value="Unassembled WGS sequence"/>
</dbReference>
<organism evidence="2 3">
    <name type="scientific">Brachionus plicatilis</name>
    <name type="common">Marine rotifer</name>
    <name type="synonym">Brachionus muelleri</name>
    <dbReference type="NCBI Taxonomy" id="10195"/>
    <lineage>
        <taxon>Eukaryota</taxon>
        <taxon>Metazoa</taxon>
        <taxon>Spiralia</taxon>
        <taxon>Gnathifera</taxon>
        <taxon>Rotifera</taxon>
        <taxon>Eurotatoria</taxon>
        <taxon>Monogononta</taxon>
        <taxon>Pseudotrocha</taxon>
        <taxon>Ploima</taxon>
        <taxon>Brachionidae</taxon>
        <taxon>Brachionus</taxon>
    </lineage>
</organism>
<protein>
    <submittedName>
        <fullName evidence="2">Uncharacterized protein</fullName>
    </submittedName>
</protein>